<keyword evidence="4" id="KW-1185">Reference proteome</keyword>
<keyword evidence="2" id="KW-0472">Membrane</keyword>
<evidence type="ECO:0000256" key="1">
    <source>
        <dbReference type="SAM" id="MobiDB-lite"/>
    </source>
</evidence>
<comment type="caution">
    <text evidence="3">The sequence shown here is derived from an EMBL/GenBank/DDBJ whole genome shotgun (WGS) entry which is preliminary data.</text>
</comment>
<dbReference type="Proteomes" id="UP001497472">
    <property type="component" value="Unassembled WGS sequence"/>
</dbReference>
<feature type="region of interest" description="Disordered" evidence="1">
    <location>
        <begin position="1123"/>
        <end position="1149"/>
    </location>
</feature>
<keyword evidence="2" id="KW-0812">Transmembrane</keyword>
<feature type="transmembrane region" description="Helical" evidence="2">
    <location>
        <begin position="1417"/>
        <end position="1440"/>
    </location>
</feature>
<organism evidence="3 4">
    <name type="scientific">Leptosia nina</name>
    <dbReference type="NCBI Taxonomy" id="320188"/>
    <lineage>
        <taxon>Eukaryota</taxon>
        <taxon>Metazoa</taxon>
        <taxon>Ecdysozoa</taxon>
        <taxon>Arthropoda</taxon>
        <taxon>Hexapoda</taxon>
        <taxon>Insecta</taxon>
        <taxon>Pterygota</taxon>
        <taxon>Neoptera</taxon>
        <taxon>Endopterygota</taxon>
        <taxon>Lepidoptera</taxon>
        <taxon>Glossata</taxon>
        <taxon>Ditrysia</taxon>
        <taxon>Papilionoidea</taxon>
        <taxon>Pieridae</taxon>
        <taxon>Pierinae</taxon>
        <taxon>Leptosia</taxon>
    </lineage>
</organism>
<feature type="compositionally biased region" description="Basic and acidic residues" evidence="1">
    <location>
        <begin position="1140"/>
        <end position="1149"/>
    </location>
</feature>
<protein>
    <submittedName>
        <fullName evidence="3">Uncharacterized protein</fullName>
    </submittedName>
</protein>
<keyword evidence="2" id="KW-1133">Transmembrane helix</keyword>
<dbReference type="EMBL" id="CAVLEF010000011">
    <property type="protein sequence ID" value="CAK1549093.1"/>
    <property type="molecule type" value="Genomic_DNA"/>
</dbReference>
<accession>A0AAV1JKG9</accession>
<sequence>MRKLKDKPQVLFKNSNNTINTYSKTCSAFSESVTKSIIMQLKKQIKNNNYYHDNGTIKRDLSIETDICILRRYLKENKYRLVNKNSSSARFKYSINNDKVEESKADTSACGDSQYTMENAQFKLDLTTLVVDNLKSLLNNWIKRYLLENNKTKQKIETVLDSILHKVEVEQTSSSGTYTLDVEIVNESEVIQSYAKKHSKKNTTKKLNKKISSQTVPLAKNRLKLISTLSVPKISSKYMKSQKNHLQINKTSVNKLLSNSSSYNVLEIRTESLTKRCATYQKLKWEKSSMQNKLNFQSLPSPTTISSVQTLSKNNENTHFKPFNEYEQSKEMNKLNVIKKQDLNTSLDASPVVNNPIIVAQYKKDDSKQNQRRVVKKRLVTLPSRNRNIKTKSFSYNCKKRTKQFNRHNTFLQHIENILRYFEGCKNIKDLNFNIHVNVSPATSREKKGEHVLDNIQSQDEIKNNQTFLYKVEHDGTIKSQGGLRESLDSKNIISILDGTRSQSKYLISHSSSINKLRLKGINLTNKNTGTSGLDIIQDFGEIKRIIRDLVSAAEHIVKEQLDKKNTALGEKCSNQGSAKSIGIQCVTAETRNVTISGLKLKKEPKKRESKDYNPRLTKTSTSYRIIESESLLKVHDLTALPRTIEAEKNIVKTGSLEKSQSLIDVSPPQKNKLLAFYCDNCIKTRQCMYDACNHNVPCANMYSTCCNDDYDNHVRIENCHNINCLENRQLMQCKNNNFCIIPHQTCCDENNDVEETTSLCPDIERTTCDKKFVVTKRRLGFKEGCLYCLCSCFIRMNSRINISGSKGISSFKYEQAYVVSFSHNVNESNYGAELHPETQNNFNNAINIGTKTNPILCSYVVNVIDEIIDNVVYGKSEIHKPQFQNDLKVDLDIPANSISIFKDIISSPYSSTDTIRNKSTTSGETLCNSVKSGLFEDSFHVNLKNEVTKVEGNTQLVLPTPLLNETLTEQIDNDDIRTNSILKIDIPPDLDQECRMSENVGDSQKDEIDDECELERESTKTPYKKDIINIALAQMSQNSIITAQNDKLDRVQNVSYRENILSCDLLLCHNPDLKTNDFMSNLYTENDWHENSGITLVGSVLSELSSRDDYFLADTGSSVNKTDNSVNSITSRSQNDSSVDGKDEQDSRDGNTVIISRVCPSTSYADQYLCTNNVVISDDIHKMYPLRSKGDHQSIDKFPKNLLKKSFEVEESEHFQKSVNLPNQAIIKEILTENQNSHKLSCSEESRNFQPFPDIWEKIANTLDLAIKRLEESLSEKILSELKGTLQKMEHFANQISMQKRNETSDINTVEIAAESNNEEGMQCNLIHSYAIDNLMFKLSEEVHSEKTGRTKILKIKDPKVLKDTFEVLKAYNKPPIPIGEGDSLKVSSEDATISTEPRSSLLLRAPMRFLRENGVVLGSVPAFFVYMLVVYGFIMLLVKG</sequence>
<evidence type="ECO:0000256" key="2">
    <source>
        <dbReference type="SAM" id="Phobius"/>
    </source>
</evidence>
<proteinExistence type="predicted"/>
<feature type="compositionally biased region" description="Polar residues" evidence="1">
    <location>
        <begin position="1123"/>
        <end position="1139"/>
    </location>
</feature>
<reference evidence="3 4" key="1">
    <citation type="submission" date="2023-11" db="EMBL/GenBank/DDBJ databases">
        <authorList>
            <person name="Okamura Y."/>
        </authorList>
    </citation>
    <scope>NUCLEOTIDE SEQUENCE [LARGE SCALE GENOMIC DNA]</scope>
</reference>
<name>A0AAV1JKG9_9NEOP</name>
<evidence type="ECO:0000313" key="4">
    <source>
        <dbReference type="Proteomes" id="UP001497472"/>
    </source>
</evidence>
<gene>
    <name evidence="3" type="ORF">LNINA_LOCUS8425</name>
</gene>
<evidence type="ECO:0000313" key="3">
    <source>
        <dbReference type="EMBL" id="CAK1549093.1"/>
    </source>
</evidence>